<dbReference type="RefSeq" id="WP_170090644.1">
    <property type="nucleotide sequence ID" value="NZ_JABAFN010000008.1"/>
</dbReference>
<evidence type="ECO:0000259" key="2">
    <source>
        <dbReference type="Pfam" id="PF12850"/>
    </source>
</evidence>
<sequence length="423" mass="48253">MTIKYDNNFLNRIKQDRQDGMTQGDLQDKYNLTHTQIKYVYRLLHNRDTNTDTTSNVDDQFEFGSVIRNSDGSVVANKLISLNQAQSLSDTDILTIFGYDPDSFKLNSFSYSAWGKDKQTGQPLVSAKIKISPVTNTLTTNDFINVINNEVEPIVHTDFQRQTSTQSTDQSLVIPLFDMHFGITDLEVAYTYLCHLEDLISDKQYKNVVLIFGGDTFHSDFMTKTQTAKNTQLDHVDNKQALKDATDFFDDLIRIVNNHADHIDVLAVGGNHDFDKQYLFMYAMSIKWQKFADFHLTTETRQYFQCGHVMIAVLHGDQALNKIANLMSTEQPKMWADCTARIALSGHFHKNVIKQVGDNDDGVMLYQCSTIKPNDHFESDKGFTMSGHKLEVFTLNDHRVTAINYLYNDPLTETSQLTLDDAI</sequence>
<dbReference type="InterPro" id="IPR029052">
    <property type="entry name" value="Metallo-depent_PP-like"/>
</dbReference>
<evidence type="ECO:0000313" key="3">
    <source>
        <dbReference type="EMBL" id="NME21788.1"/>
    </source>
</evidence>
<proteinExistence type="inferred from homology"/>
<dbReference type="Proteomes" id="UP000587270">
    <property type="component" value="Unassembled WGS sequence"/>
</dbReference>
<dbReference type="SUPFAM" id="SSF56300">
    <property type="entry name" value="Metallo-dependent phosphatases"/>
    <property type="match status" value="1"/>
</dbReference>
<reference evidence="3 4" key="1">
    <citation type="submission" date="2020-04" db="EMBL/GenBank/DDBJ databases">
        <authorList>
            <person name="Hitch T.C.A."/>
            <person name="Wylensek D."/>
            <person name="Clavel T."/>
        </authorList>
    </citation>
    <scope>NUCLEOTIDE SEQUENCE [LARGE SCALE GENOMIC DNA]</scope>
    <source>
        <strain evidence="3 4">WCA-386-APC-4I</strain>
    </source>
</reference>
<organism evidence="3 4">
    <name type="scientific">Limosilactobacillus reuteri</name>
    <name type="common">Lactobacillus reuteri</name>
    <dbReference type="NCBI Taxonomy" id="1598"/>
    <lineage>
        <taxon>Bacteria</taxon>
        <taxon>Bacillati</taxon>
        <taxon>Bacillota</taxon>
        <taxon>Bacilli</taxon>
        <taxon>Lactobacillales</taxon>
        <taxon>Lactobacillaceae</taxon>
        <taxon>Limosilactobacillus</taxon>
    </lineage>
</organism>
<name>A0AAW9ZI50_LIMRT</name>
<comment type="similarity">
    <text evidence="1">Belongs to the metallophosphoesterase superfamily. YfcE family.</text>
</comment>
<dbReference type="Pfam" id="PF12850">
    <property type="entry name" value="Metallophos_2"/>
    <property type="match status" value="1"/>
</dbReference>
<evidence type="ECO:0000313" key="4">
    <source>
        <dbReference type="Proteomes" id="UP000587270"/>
    </source>
</evidence>
<gene>
    <name evidence="3" type="ORF">HF865_03560</name>
</gene>
<feature type="domain" description="Calcineurin-like phosphoesterase" evidence="2">
    <location>
        <begin position="253"/>
        <end position="357"/>
    </location>
</feature>
<dbReference type="AlphaFoldDB" id="A0AAW9ZI50"/>
<comment type="caution">
    <text evidence="3">The sequence shown here is derived from an EMBL/GenBank/DDBJ whole genome shotgun (WGS) entry which is preliminary data.</text>
</comment>
<accession>A0AAW9ZI50</accession>
<dbReference type="InterPro" id="IPR024654">
    <property type="entry name" value="Calcineurin-like_PHP_lpxH"/>
</dbReference>
<protein>
    <submittedName>
        <fullName evidence="3">Metallophosphoesterase family protein</fullName>
    </submittedName>
</protein>
<dbReference type="EMBL" id="JABAFN010000008">
    <property type="protein sequence ID" value="NME21788.1"/>
    <property type="molecule type" value="Genomic_DNA"/>
</dbReference>
<evidence type="ECO:0000256" key="1">
    <source>
        <dbReference type="ARBA" id="ARBA00008950"/>
    </source>
</evidence>
<dbReference type="Gene3D" id="3.60.21.10">
    <property type="match status" value="1"/>
</dbReference>